<dbReference type="SUPFAM" id="SSF49899">
    <property type="entry name" value="Concanavalin A-like lectins/glucanases"/>
    <property type="match status" value="1"/>
</dbReference>
<dbReference type="EMBL" id="JAUPFM010000015">
    <property type="protein sequence ID" value="KAK2828075.1"/>
    <property type="molecule type" value="Genomic_DNA"/>
</dbReference>
<evidence type="ECO:0000259" key="6">
    <source>
        <dbReference type="PROSITE" id="PS50089"/>
    </source>
</evidence>
<keyword evidence="2 4" id="KW-0863">Zinc-finger</keyword>
<dbReference type="GO" id="GO:0005737">
    <property type="term" value="C:cytoplasm"/>
    <property type="evidence" value="ECO:0007669"/>
    <property type="project" value="UniProtKB-ARBA"/>
</dbReference>
<evidence type="ECO:0000256" key="1">
    <source>
        <dbReference type="ARBA" id="ARBA00022723"/>
    </source>
</evidence>
<feature type="domain" description="B30.2/SPRY" evidence="7">
    <location>
        <begin position="326"/>
        <end position="502"/>
    </location>
</feature>
<dbReference type="Pfam" id="PF25600">
    <property type="entry name" value="TRIM_CC"/>
    <property type="match status" value="1"/>
</dbReference>
<keyword evidence="5" id="KW-0175">Coiled coil</keyword>
<dbReference type="Pfam" id="PF15227">
    <property type="entry name" value="zf-C3HC4_4"/>
    <property type="match status" value="1"/>
</dbReference>
<keyword evidence="3" id="KW-0862">Zinc</keyword>
<reference evidence="8" key="1">
    <citation type="submission" date="2023-07" db="EMBL/GenBank/DDBJ databases">
        <title>Chromosome-level Genome Assembly of Striped Snakehead (Channa striata).</title>
        <authorList>
            <person name="Liu H."/>
        </authorList>
    </citation>
    <scope>NUCLEOTIDE SEQUENCE</scope>
    <source>
        <strain evidence="8">Gz</strain>
        <tissue evidence="8">Muscle</tissue>
    </source>
</reference>
<dbReference type="PROSITE" id="PS50188">
    <property type="entry name" value="B302_SPRY"/>
    <property type="match status" value="1"/>
</dbReference>
<dbReference type="InterPro" id="IPR051051">
    <property type="entry name" value="E3_ubiq-ligase_TRIM/RNF"/>
</dbReference>
<evidence type="ECO:0000256" key="5">
    <source>
        <dbReference type="SAM" id="Coils"/>
    </source>
</evidence>
<dbReference type="InterPro" id="IPR013320">
    <property type="entry name" value="ConA-like_dom_sf"/>
</dbReference>
<dbReference type="SUPFAM" id="SSF57850">
    <property type="entry name" value="RING/U-box"/>
    <property type="match status" value="1"/>
</dbReference>
<evidence type="ECO:0008006" key="10">
    <source>
        <dbReference type="Google" id="ProtNLM"/>
    </source>
</evidence>
<keyword evidence="9" id="KW-1185">Reference proteome</keyword>
<dbReference type="Gene3D" id="2.60.120.920">
    <property type="match status" value="1"/>
</dbReference>
<dbReference type="SMART" id="SM00589">
    <property type="entry name" value="PRY"/>
    <property type="match status" value="1"/>
</dbReference>
<evidence type="ECO:0000259" key="7">
    <source>
        <dbReference type="PROSITE" id="PS50188"/>
    </source>
</evidence>
<sequence>MAQRGIQLDQDKLSCSICLDLLKDPVTIPCGHNYCMSCIKHCWDKDGGTTTHSCPQCRQDFTVRPALVKNTMLADLVEDLKKVGLQAASSDLAGPGYVACDFCTGRKAIKSCLVCLSSYCEQHLQPHYNIAPLKKHKLVEATSNLNVVDHKGLTAVPAVRQKELRASQQKIQQRIQEREKEVEALQEKMEAINCSADKAVTESEEIFAGLMCLLEMKRFRVIQQIRSKQKTEVSHIRESEKKLQQEISELMRKATELEQVSHTQDHLHFLHYYPPLTPQQASKDLPSQQYFKDVIVAVSKARDQLKVVLNEEWGTDRQESQRPEVLPQKQPEPKTRPEFKKLARQITLDPLTANEFLLLSKNNRKATLMGEAQQQLFYPQPFPVSSVHPEQFVKWWQVLSTEGLTGRCYWEVKWHGKVLIAVSYRDISRTGSRRDCGFGNNHKSWALECCEDGFTFRHNNISTPITGPHSGRIGVYLDHSAGLETMLSFVSSSTSVVLECKI</sequence>
<dbReference type="PANTHER" id="PTHR25465">
    <property type="entry name" value="B-BOX DOMAIN CONTAINING"/>
    <property type="match status" value="1"/>
</dbReference>
<dbReference type="AlphaFoldDB" id="A0AA88M0F7"/>
<evidence type="ECO:0000313" key="8">
    <source>
        <dbReference type="EMBL" id="KAK2828075.1"/>
    </source>
</evidence>
<dbReference type="InterPro" id="IPR017907">
    <property type="entry name" value="Znf_RING_CS"/>
</dbReference>
<dbReference type="InterPro" id="IPR013083">
    <property type="entry name" value="Znf_RING/FYVE/PHD"/>
</dbReference>
<evidence type="ECO:0000256" key="2">
    <source>
        <dbReference type="ARBA" id="ARBA00022771"/>
    </source>
</evidence>
<dbReference type="PROSITE" id="PS50089">
    <property type="entry name" value="ZF_RING_2"/>
    <property type="match status" value="1"/>
</dbReference>
<name>A0AA88M0F7_CHASR</name>
<dbReference type="Gene3D" id="3.30.40.10">
    <property type="entry name" value="Zinc/RING finger domain, C3HC4 (zinc finger)"/>
    <property type="match status" value="1"/>
</dbReference>
<evidence type="ECO:0000256" key="4">
    <source>
        <dbReference type="PROSITE-ProRule" id="PRU00175"/>
    </source>
</evidence>
<dbReference type="GO" id="GO:0008270">
    <property type="term" value="F:zinc ion binding"/>
    <property type="evidence" value="ECO:0007669"/>
    <property type="project" value="UniProtKB-KW"/>
</dbReference>
<protein>
    <recommendedName>
        <fullName evidence="10">Tripartite motif-containing protein 16-like</fullName>
    </recommendedName>
</protein>
<organism evidence="8 9">
    <name type="scientific">Channa striata</name>
    <name type="common">Snakehead murrel</name>
    <name type="synonym">Ophicephalus striatus</name>
    <dbReference type="NCBI Taxonomy" id="64152"/>
    <lineage>
        <taxon>Eukaryota</taxon>
        <taxon>Metazoa</taxon>
        <taxon>Chordata</taxon>
        <taxon>Craniata</taxon>
        <taxon>Vertebrata</taxon>
        <taxon>Euteleostomi</taxon>
        <taxon>Actinopterygii</taxon>
        <taxon>Neopterygii</taxon>
        <taxon>Teleostei</taxon>
        <taxon>Neoteleostei</taxon>
        <taxon>Acanthomorphata</taxon>
        <taxon>Anabantaria</taxon>
        <taxon>Anabantiformes</taxon>
        <taxon>Channoidei</taxon>
        <taxon>Channidae</taxon>
        <taxon>Channa</taxon>
    </lineage>
</organism>
<proteinExistence type="predicted"/>
<dbReference type="Pfam" id="PF13765">
    <property type="entry name" value="PRY"/>
    <property type="match status" value="1"/>
</dbReference>
<accession>A0AA88M0F7</accession>
<dbReference type="Proteomes" id="UP001187415">
    <property type="component" value="Unassembled WGS sequence"/>
</dbReference>
<keyword evidence="1" id="KW-0479">Metal-binding</keyword>
<evidence type="ECO:0000256" key="3">
    <source>
        <dbReference type="ARBA" id="ARBA00022833"/>
    </source>
</evidence>
<gene>
    <name evidence="8" type="ORF">Q5P01_019109</name>
</gene>
<dbReference type="PANTHER" id="PTHR25465:SF5">
    <property type="entry name" value="E3 UBIQUITIN_ISG15 LIGASE TRIM25-RELATED"/>
    <property type="match status" value="1"/>
</dbReference>
<feature type="coiled-coil region" evidence="5">
    <location>
        <begin position="233"/>
        <end position="260"/>
    </location>
</feature>
<dbReference type="InterPro" id="IPR058030">
    <property type="entry name" value="TRIM8/14/16/25/29/45/65_CC"/>
</dbReference>
<feature type="domain" description="RING-type" evidence="6">
    <location>
        <begin position="15"/>
        <end position="58"/>
    </location>
</feature>
<comment type="caution">
    <text evidence="8">The sequence shown here is derived from an EMBL/GenBank/DDBJ whole genome shotgun (WGS) entry which is preliminary data.</text>
</comment>
<dbReference type="SMART" id="SM00184">
    <property type="entry name" value="RING"/>
    <property type="match status" value="1"/>
</dbReference>
<feature type="coiled-coil region" evidence="5">
    <location>
        <begin position="161"/>
        <end position="202"/>
    </location>
</feature>
<evidence type="ECO:0000313" key="9">
    <source>
        <dbReference type="Proteomes" id="UP001187415"/>
    </source>
</evidence>
<dbReference type="InterPro" id="IPR001841">
    <property type="entry name" value="Znf_RING"/>
</dbReference>
<dbReference type="InterPro" id="IPR001870">
    <property type="entry name" value="B30.2/SPRY"/>
</dbReference>
<dbReference type="InterPro" id="IPR006574">
    <property type="entry name" value="PRY"/>
</dbReference>
<dbReference type="InterPro" id="IPR043136">
    <property type="entry name" value="B30.2/SPRY_sf"/>
</dbReference>
<dbReference type="Gene3D" id="4.10.830.40">
    <property type="match status" value="1"/>
</dbReference>
<dbReference type="PROSITE" id="PS00518">
    <property type="entry name" value="ZF_RING_1"/>
    <property type="match status" value="1"/>
</dbReference>